<sequence length="48" mass="5486">MFRENLLKWGERNGHYQFRSCTAVKTMDGNPLIICQVDAELRSDAAIS</sequence>
<dbReference type="KEGG" id="stha:NCTC11429_01444"/>
<name>A0A4V6KSF9_9SPHI</name>
<dbReference type="Proteomes" id="UP000308196">
    <property type="component" value="Chromosome"/>
</dbReference>
<gene>
    <name evidence="1" type="ORF">NCTC11429_01444</name>
</gene>
<protein>
    <submittedName>
        <fullName evidence="1">Uncharacterized protein</fullName>
    </submittedName>
</protein>
<reference evidence="1 2" key="1">
    <citation type="submission" date="2019-05" db="EMBL/GenBank/DDBJ databases">
        <authorList>
            <consortium name="Pathogen Informatics"/>
        </authorList>
    </citation>
    <scope>NUCLEOTIDE SEQUENCE [LARGE SCALE GENOMIC DNA]</scope>
    <source>
        <strain evidence="1 2">NCTC11429</strain>
    </source>
</reference>
<accession>A0A4V6KSF9</accession>
<organism evidence="1 2">
    <name type="scientific">Sphingobacterium thalpophilum</name>
    <dbReference type="NCBI Taxonomy" id="259"/>
    <lineage>
        <taxon>Bacteria</taxon>
        <taxon>Pseudomonadati</taxon>
        <taxon>Bacteroidota</taxon>
        <taxon>Sphingobacteriia</taxon>
        <taxon>Sphingobacteriales</taxon>
        <taxon>Sphingobacteriaceae</taxon>
        <taxon>Sphingobacterium</taxon>
    </lineage>
</organism>
<dbReference type="AlphaFoldDB" id="A0A4V6KSF9"/>
<proteinExistence type="predicted"/>
<dbReference type="EMBL" id="LR590484">
    <property type="protein sequence ID" value="VTR35088.1"/>
    <property type="molecule type" value="Genomic_DNA"/>
</dbReference>
<dbReference type="STRING" id="1123265.GCA_000686625_01881"/>
<evidence type="ECO:0000313" key="2">
    <source>
        <dbReference type="Proteomes" id="UP000308196"/>
    </source>
</evidence>
<evidence type="ECO:0000313" key="1">
    <source>
        <dbReference type="EMBL" id="VTR35088.1"/>
    </source>
</evidence>